<dbReference type="AlphaFoldDB" id="A0A1B8H1K2"/>
<organism evidence="1 2">
    <name type="scientific">Morganella psychrotolerans</name>
    <dbReference type="NCBI Taxonomy" id="368603"/>
    <lineage>
        <taxon>Bacteria</taxon>
        <taxon>Pseudomonadati</taxon>
        <taxon>Pseudomonadota</taxon>
        <taxon>Gammaproteobacteria</taxon>
        <taxon>Enterobacterales</taxon>
        <taxon>Morganellaceae</taxon>
        <taxon>Morganella</taxon>
    </lineage>
</organism>
<accession>A0A1B8H1K2</accession>
<reference evidence="1 2" key="1">
    <citation type="submission" date="2016-06" db="EMBL/GenBank/DDBJ databases">
        <authorList>
            <person name="Kjaerup R.B."/>
            <person name="Dalgaard T.S."/>
            <person name="Juul-Madsen H.R."/>
        </authorList>
    </citation>
    <scope>NUCLEOTIDE SEQUENCE [LARGE SCALE GENOMIC DNA]</scope>
    <source>
        <strain evidence="1 2">GCSL-Mp3</strain>
    </source>
</reference>
<dbReference type="RefSeq" id="WP_067426199.1">
    <property type="nucleotide sequence ID" value="NZ_LZEX01000044.1"/>
</dbReference>
<name>A0A1B8H1K2_9GAMM</name>
<dbReference type="EMBL" id="LZEX01000044">
    <property type="protein sequence ID" value="OBU02949.1"/>
    <property type="molecule type" value="Genomic_DNA"/>
</dbReference>
<protein>
    <submittedName>
        <fullName evidence="1">Uncharacterized protein</fullName>
    </submittedName>
</protein>
<comment type="caution">
    <text evidence="1">The sequence shown here is derived from an EMBL/GenBank/DDBJ whole genome shotgun (WGS) entry which is preliminary data.</text>
</comment>
<gene>
    <name evidence="1" type="ORF">AYY17_11665</name>
</gene>
<proteinExistence type="predicted"/>
<dbReference type="Proteomes" id="UP000092247">
    <property type="component" value="Unassembled WGS sequence"/>
</dbReference>
<sequence>MNNITQSPAIVQDVSVTRFISSTAGCENNNLIGLLVFGVQNTSEILFRCDATQAALIGAGNVSVLTELADIDMTLIDTAPLTYLSAYISLVNLQSVLPENSYLIKIQNNCEQAIQQQNAEQHSATFNTYLAAGDIAATANRDLNEAVQAAGKNEQPALADMLIQLKFYKDQITGQEQKPVINRAKPFIKTPVEIRPGEIDFKTLAGLYGQESKR</sequence>
<evidence type="ECO:0000313" key="2">
    <source>
        <dbReference type="Proteomes" id="UP000092247"/>
    </source>
</evidence>
<evidence type="ECO:0000313" key="1">
    <source>
        <dbReference type="EMBL" id="OBU02949.1"/>
    </source>
</evidence>